<dbReference type="InterPro" id="IPR007110">
    <property type="entry name" value="Ig-like_dom"/>
</dbReference>
<sequence length="1073" mass="119855">MLPCNSVQLYSPPYCLSLPDAPVIDPFEKAVKRVLELAAIQQSCQAFGKPPASVKWIDKQGLVVSNSSDLRLPGITRNGVKHFICTASNYIGETRRELTFGVLYPPQVFIPSSVMANEGERLEITCRADSNPPVRRIYWTVNSSASLGQSDSSARYNSRTLVIPNVSQRNFGEYTCHAESVENLAEILDEQEMKSLSKDHARWWLTGYRRSATLTLFVHYHPGQTTLLVSPSDKVNEEETVMFRCLENSTSPGYPRPTIYWFKLNLARIPHSLFHSVDWWSVPIQPIQTNSTTYVVHRAQMFDSGIYGCYPKNSMGEGRPSHTFLTVTGKPLIISSSPEVNFVEITDLKSFAPDGSYHPKTGLAGPTYPRSASSVSLNCTLLGSSDMIVTWYYSPSDTKGALGNEYKINMDDYNSALRRSPTENYISQNSSKVTNLDITYVASTLAIPFLHSYDVPTSLLRNWMQYPSLKCDPKSMPDYIDWTGEPSFHIWRHLNQLRQADGFYRCEASSRLGNTSHTMRIRVQTVPVPLPSPEELIAYDTNPSDFKSRSTFIGPLICQFAARPPLTELTWWREQGSVLGLVHKTTLPEEEPKIHETREAFILTGRPALSQFLISKALEQKRAPLHQNQIYPSETTLFSAMWIKTSGSITATNYTCVASNALGNSSQKIQIVPQSHPIKVSKLWVLHTTSTSVILTWSPGFHGTVLDLFSAVNFWDLIKEHQHGKTLRPFLQNLLQEWEIAKRCAQTFKLELVDHGRQKQGEMLGRSSSNSAKQSDDFGRNTGILHALSSGHSTVVNITEENPKILTAIAPFFSFSFIASEKGLLPSHVYSARIIAEHGNSRSLPSDRIIFITDAYKPTKPAGIVFDSAQRALRIPKEDPAACVKVQVSGDGGRTWQNVIPWKHQLRMLRVNGIDASPYHIGSSCAPLSWSGVTEVNFLMAGVYRVQYCDIANPEECSEPVNPKQDLPVYLLITVGCLCILVVAVLIGLFGYFICIRPGRRSKASCSFAMHRQPCSNEASSLIHGIPDTDVQCNDTAWTRSVRGTIPTEIVQWDQPLDAVADVTNRSIWNNSN</sequence>
<evidence type="ECO:0000259" key="7">
    <source>
        <dbReference type="PROSITE" id="PS50835"/>
    </source>
</evidence>
<dbReference type="GO" id="GO:0005886">
    <property type="term" value="C:plasma membrane"/>
    <property type="evidence" value="ECO:0007669"/>
    <property type="project" value="TreeGrafter"/>
</dbReference>
<feature type="transmembrane region" description="Helical" evidence="6">
    <location>
        <begin position="967"/>
        <end position="995"/>
    </location>
</feature>
<feature type="domain" description="Ig-like" evidence="7">
    <location>
        <begin position="22"/>
        <end position="99"/>
    </location>
</feature>
<keyword evidence="9" id="KW-1185">Reference proteome</keyword>
<evidence type="ECO:0000256" key="6">
    <source>
        <dbReference type="SAM" id="Phobius"/>
    </source>
</evidence>
<gene>
    <name evidence="8" type="ORF">X801_01073</name>
</gene>
<proteinExistence type="predicted"/>
<dbReference type="Pfam" id="PF13927">
    <property type="entry name" value="Ig_3"/>
    <property type="match status" value="1"/>
</dbReference>
<protein>
    <submittedName>
        <fullName evidence="8">Immunoglobulin domain protein</fullName>
    </submittedName>
</protein>
<keyword evidence="5" id="KW-0393">Immunoglobulin domain</keyword>
<keyword evidence="6" id="KW-1133">Transmembrane helix</keyword>
<feature type="domain" description="Ig-like" evidence="7">
    <location>
        <begin position="105"/>
        <end position="197"/>
    </location>
</feature>
<reference evidence="8 9" key="1">
    <citation type="submission" date="2015-03" db="EMBL/GenBank/DDBJ databases">
        <title>Draft genome of the nematode, Opisthorchis viverrini.</title>
        <authorList>
            <person name="Mitreva M."/>
        </authorList>
    </citation>
    <scope>NUCLEOTIDE SEQUENCE [LARGE SCALE GENOMIC DNA]</scope>
    <source>
        <strain evidence="8">Khon Kaen</strain>
    </source>
</reference>
<dbReference type="GO" id="GO:0098609">
    <property type="term" value="P:cell-cell adhesion"/>
    <property type="evidence" value="ECO:0007669"/>
    <property type="project" value="TreeGrafter"/>
</dbReference>
<dbReference type="InterPro" id="IPR051275">
    <property type="entry name" value="Cell_adhesion_signaling"/>
</dbReference>
<keyword evidence="2 6" id="KW-0472">Membrane</keyword>
<dbReference type="InterPro" id="IPR036179">
    <property type="entry name" value="Ig-like_dom_sf"/>
</dbReference>
<name>A0A1S8X8K8_OPIVI</name>
<organism evidence="8 9">
    <name type="scientific">Opisthorchis viverrini</name>
    <name type="common">Southeast Asian liver fluke</name>
    <dbReference type="NCBI Taxonomy" id="6198"/>
    <lineage>
        <taxon>Eukaryota</taxon>
        <taxon>Metazoa</taxon>
        <taxon>Spiralia</taxon>
        <taxon>Lophotrochozoa</taxon>
        <taxon>Platyhelminthes</taxon>
        <taxon>Trematoda</taxon>
        <taxon>Digenea</taxon>
        <taxon>Opisthorchiida</taxon>
        <taxon>Opisthorchiata</taxon>
        <taxon>Opisthorchiidae</taxon>
        <taxon>Opisthorchis</taxon>
    </lineage>
</organism>
<evidence type="ECO:0000256" key="2">
    <source>
        <dbReference type="ARBA" id="ARBA00023136"/>
    </source>
</evidence>
<evidence type="ECO:0000256" key="4">
    <source>
        <dbReference type="ARBA" id="ARBA00023180"/>
    </source>
</evidence>
<feature type="domain" description="Ig-like" evidence="7">
    <location>
        <begin position="222"/>
        <end position="326"/>
    </location>
</feature>
<dbReference type="SMART" id="SM00409">
    <property type="entry name" value="IG"/>
    <property type="match status" value="3"/>
</dbReference>
<dbReference type="InterPro" id="IPR003598">
    <property type="entry name" value="Ig_sub2"/>
</dbReference>
<keyword evidence="3" id="KW-1015">Disulfide bond</keyword>
<dbReference type="Proteomes" id="UP000243686">
    <property type="component" value="Unassembled WGS sequence"/>
</dbReference>
<dbReference type="PANTHER" id="PTHR11640:SF164">
    <property type="entry name" value="MAM DOMAIN-CONTAINING GLYCOSYLPHOSPHATIDYLINOSITOL ANCHOR PROTEIN 1"/>
    <property type="match status" value="1"/>
</dbReference>
<dbReference type="InterPro" id="IPR013783">
    <property type="entry name" value="Ig-like_fold"/>
</dbReference>
<evidence type="ECO:0000256" key="5">
    <source>
        <dbReference type="ARBA" id="ARBA00023319"/>
    </source>
</evidence>
<dbReference type="InterPro" id="IPR003599">
    <property type="entry name" value="Ig_sub"/>
</dbReference>
<keyword evidence="6" id="KW-0812">Transmembrane</keyword>
<feature type="domain" description="Ig-like" evidence="7">
    <location>
        <begin position="533"/>
        <end position="672"/>
    </location>
</feature>
<evidence type="ECO:0000313" key="9">
    <source>
        <dbReference type="Proteomes" id="UP000243686"/>
    </source>
</evidence>
<dbReference type="PROSITE" id="PS50835">
    <property type="entry name" value="IG_LIKE"/>
    <property type="match status" value="4"/>
</dbReference>
<evidence type="ECO:0000256" key="1">
    <source>
        <dbReference type="ARBA" id="ARBA00004479"/>
    </source>
</evidence>
<dbReference type="PANTHER" id="PTHR11640">
    <property type="entry name" value="NEPHRIN"/>
    <property type="match status" value="1"/>
</dbReference>
<dbReference type="SUPFAM" id="SSF49265">
    <property type="entry name" value="Fibronectin type III"/>
    <property type="match status" value="1"/>
</dbReference>
<keyword evidence="4" id="KW-0325">Glycoprotein</keyword>
<dbReference type="EMBL" id="KV891626">
    <property type="protein sequence ID" value="OON23021.1"/>
    <property type="molecule type" value="Genomic_DNA"/>
</dbReference>
<dbReference type="Gene3D" id="2.60.40.10">
    <property type="entry name" value="Immunoglobulins"/>
    <property type="match status" value="5"/>
</dbReference>
<dbReference type="GO" id="GO:0050839">
    <property type="term" value="F:cell adhesion molecule binding"/>
    <property type="evidence" value="ECO:0007669"/>
    <property type="project" value="TreeGrafter"/>
</dbReference>
<dbReference type="SUPFAM" id="SSF48726">
    <property type="entry name" value="Immunoglobulin"/>
    <property type="match status" value="4"/>
</dbReference>
<dbReference type="GO" id="GO:0005911">
    <property type="term" value="C:cell-cell junction"/>
    <property type="evidence" value="ECO:0007669"/>
    <property type="project" value="TreeGrafter"/>
</dbReference>
<accession>A0A1S8X8K8</accession>
<dbReference type="CDD" id="cd00096">
    <property type="entry name" value="Ig"/>
    <property type="match status" value="1"/>
</dbReference>
<dbReference type="SMART" id="SM00408">
    <property type="entry name" value="IGc2"/>
    <property type="match status" value="3"/>
</dbReference>
<comment type="subcellular location">
    <subcellularLocation>
        <location evidence="1">Membrane</location>
        <topology evidence="1">Single-pass type I membrane protein</topology>
    </subcellularLocation>
</comment>
<evidence type="ECO:0000313" key="8">
    <source>
        <dbReference type="EMBL" id="OON23021.1"/>
    </source>
</evidence>
<dbReference type="AlphaFoldDB" id="A0A1S8X8K8"/>
<evidence type="ECO:0000256" key="3">
    <source>
        <dbReference type="ARBA" id="ARBA00023157"/>
    </source>
</evidence>
<dbReference type="InterPro" id="IPR036116">
    <property type="entry name" value="FN3_sf"/>
</dbReference>